<reference evidence="4 5" key="1">
    <citation type="journal article" date="2019" name="Nat. Med.">
        <title>A library of human gut bacterial isolates paired with longitudinal multiomics data enables mechanistic microbiome research.</title>
        <authorList>
            <person name="Poyet M."/>
            <person name="Groussin M."/>
            <person name="Gibbons S.M."/>
            <person name="Avila-Pacheco J."/>
            <person name="Jiang X."/>
            <person name="Kearney S.M."/>
            <person name="Perrotta A.R."/>
            <person name="Berdy B."/>
            <person name="Zhao S."/>
            <person name="Lieberman T.D."/>
            <person name="Swanson P.K."/>
            <person name="Smith M."/>
            <person name="Roesemann S."/>
            <person name="Alexander J.E."/>
            <person name="Rich S.A."/>
            <person name="Livny J."/>
            <person name="Vlamakis H."/>
            <person name="Clish C."/>
            <person name="Bullock K."/>
            <person name="Deik A."/>
            <person name="Scott J."/>
            <person name="Pierce K.A."/>
            <person name="Xavier R.J."/>
            <person name="Alm E.J."/>
        </authorList>
    </citation>
    <scope>NUCLEOTIDE SEQUENCE [LARGE SCALE GENOMIC DNA]</scope>
    <source>
        <strain evidence="3 4">BIOML-A111</strain>
        <strain evidence="2 5">BIOML-A140</strain>
        <strain evidence="1 6">BIOML-A141</strain>
    </source>
</reference>
<evidence type="ECO:0000313" key="2">
    <source>
        <dbReference type="EMBL" id="KAB6477400.1"/>
    </source>
</evidence>
<gene>
    <name evidence="3" type="ORF">GAY79_23110</name>
    <name evidence="2" type="ORF">GAZ06_11795</name>
    <name evidence="1" type="ORF">GAZ09_24400</name>
</gene>
<evidence type="ECO:0000313" key="1">
    <source>
        <dbReference type="EMBL" id="KAB6442849.1"/>
    </source>
</evidence>
<dbReference type="Proteomes" id="UP000468344">
    <property type="component" value="Unassembled WGS sequence"/>
</dbReference>
<evidence type="ECO:0000313" key="4">
    <source>
        <dbReference type="Proteomes" id="UP000437431"/>
    </source>
</evidence>
<dbReference type="EMBL" id="WDAY01000117">
    <property type="protein sequence ID" value="KAB6553336.1"/>
    <property type="molecule type" value="Genomic_DNA"/>
</dbReference>
<accession>A0A6G0GGU9</accession>
<evidence type="ECO:0000313" key="6">
    <source>
        <dbReference type="Proteomes" id="UP000483142"/>
    </source>
</evidence>
<dbReference type="Proteomes" id="UP000437431">
    <property type="component" value="Unassembled WGS sequence"/>
</dbReference>
<proteinExistence type="predicted"/>
<evidence type="ECO:0000313" key="5">
    <source>
        <dbReference type="Proteomes" id="UP000468344"/>
    </source>
</evidence>
<comment type="caution">
    <text evidence="1">The sequence shown here is derived from an EMBL/GenBank/DDBJ whole genome shotgun (WGS) entry which is preliminary data.</text>
</comment>
<dbReference type="Proteomes" id="UP000483142">
    <property type="component" value="Unassembled WGS sequence"/>
</dbReference>
<dbReference type="AlphaFoldDB" id="A0A6G0GGU9"/>
<protein>
    <submittedName>
        <fullName evidence="1">Uncharacterized protein</fullName>
    </submittedName>
</protein>
<sequence>MGKKNLSRSNYIHSKGRKSYPTIYHANSYYMSKRGLPKWGNPYGNRASVVVRARESLVHGEGKQPISFNVKFWKM</sequence>
<dbReference type="EMBL" id="WDBZ01000119">
    <property type="protein sequence ID" value="KAB6442849.1"/>
    <property type="molecule type" value="Genomic_DNA"/>
</dbReference>
<name>A0A6G0GGU9_PHOVU</name>
<dbReference type="EMBL" id="WDBY01000020">
    <property type="protein sequence ID" value="KAB6477400.1"/>
    <property type="molecule type" value="Genomic_DNA"/>
</dbReference>
<evidence type="ECO:0000313" key="3">
    <source>
        <dbReference type="EMBL" id="KAB6553336.1"/>
    </source>
</evidence>
<organism evidence="1 6">
    <name type="scientific">Phocaeicola vulgatus</name>
    <name type="common">Bacteroides vulgatus</name>
    <dbReference type="NCBI Taxonomy" id="821"/>
    <lineage>
        <taxon>Bacteria</taxon>
        <taxon>Pseudomonadati</taxon>
        <taxon>Bacteroidota</taxon>
        <taxon>Bacteroidia</taxon>
        <taxon>Bacteroidales</taxon>
        <taxon>Bacteroidaceae</taxon>
        <taxon>Phocaeicola</taxon>
    </lineage>
</organism>